<dbReference type="AlphaFoldDB" id="V6IWQ9"/>
<reference evidence="3 4" key="1">
    <citation type="journal article" date="2013" name="Genome Announc.">
        <title>Genome Sequence of Sporolactobacillus laevolacticus DSM442, an Efficient Polymer-Grade D-Lactate Producer from Agricultural Waste Cottonseed as a Nitrogen Source.</title>
        <authorList>
            <person name="Wang H."/>
            <person name="Wang L."/>
            <person name="Ju J."/>
            <person name="Yu B."/>
            <person name="Ma Y."/>
        </authorList>
    </citation>
    <scope>NUCLEOTIDE SEQUENCE [LARGE SCALE GENOMIC DNA]</scope>
    <source>
        <strain evidence="3 4">DSM 442</strain>
    </source>
</reference>
<keyword evidence="1" id="KW-0812">Transmembrane</keyword>
<dbReference type="Pfam" id="PF00149">
    <property type="entry name" value="Metallophos"/>
    <property type="match status" value="1"/>
</dbReference>
<dbReference type="PATRIC" id="fig|1395513.3.peg.2140"/>
<gene>
    <name evidence="3" type="ORF">P343_10605</name>
</gene>
<evidence type="ECO:0000256" key="1">
    <source>
        <dbReference type="SAM" id="Phobius"/>
    </source>
</evidence>
<dbReference type="GO" id="GO:0008758">
    <property type="term" value="F:UDP-2,3-diacylglucosamine hydrolase activity"/>
    <property type="evidence" value="ECO:0007669"/>
    <property type="project" value="TreeGrafter"/>
</dbReference>
<dbReference type="RefSeq" id="WP_023510370.1">
    <property type="nucleotide sequence ID" value="NZ_AWTC01000009.1"/>
</dbReference>
<dbReference type="GO" id="GO:0009245">
    <property type="term" value="P:lipid A biosynthetic process"/>
    <property type="evidence" value="ECO:0007669"/>
    <property type="project" value="TreeGrafter"/>
</dbReference>
<dbReference type="PANTHER" id="PTHR31302:SF32">
    <property type="entry name" value="PHOSPHOESTERASE"/>
    <property type="match status" value="1"/>
</dbReference>
<proteinExistence type="predicted"/>
<keyword evidence="1" id="KW-1133">Transmembrane helix</keyword>
<dbReference type="InterPro" id="IPR051158">
    <property type="entry name" value="Metallophosphoesterase_sf"/>
</dbReference>
<feature type="domain" description="Calcineurin-like phosphoesterase" evidence="2">
    <location>
        <begin position="46"/>
        <end position="201"/>
    </location>
</feature>
<dbReference type="SUPFAM" id="SSF56300">
    <property type="entry name" value="Metallo-dependent phosphatases"/>
    <property type="match status" value="1"/>
</dbReference>
<dbReference type="EMBL" id="AWTC01000009">
    <property type="protein sequence ID" value="EST11702.1"/>
    <property type="molecule type" value="Genomic_DNA"/>
</dbReference>
<evidence type="ECO:0000313" key="4">
    <source>
        <dbReference type="Proteomes" id="UP000018296"/>
    </source>
</evidence>
<dbReference type="InterPro" id="IPR029052">
    <property type="entry name" value="Metallo-depent_PP-like"/>
</dbReference>
<keyword evidence="1" id="KW-0472">Membrane</keyword>
<name>V6IWQ9_9BACL</name>
<keyword evidence="4" id="KW-1185">Reference proteome</keyword>
<dbReference type="OrthoDB" id="9780884at2"/>
<accession>V6IWQ9</accession>
<comment type="caution">
    <text evidence="3">The sequence shown here is derived from an EMBL/GenBank/DDBJ whole genome shotgun (WGS) entry which is preliminary data.</text>
</comment>
<dbReference type="eggNOG" id="COG1408">
    <property type="taxonomic scope" value="Bacteria"/>
</dbReference>
<feature type="transmembrane region" description="Helical" evidence="1">
    <location>
        <begin position="6"/>
        <end position="21"/>
    </location>
</feature>
<dbReference type="PANTHER" id="PTHR31302">
    <property type="entry name" value="TRANSMEMBRANE PROTEIN WITH METALLOPHOSPHOESTERASE DOMAIN-RELATED"/>
    <property type="match status" value="1"/>
</dbReference>
<dbReference type="Proteomes" id="UP000018296">
    <property type="component" value="Unassembled WGS sequence"/>
</dbReference>
<dbReference type="GO" id="GO:0016020">
    <property type="term" value="C:membrane"/>
    <property type="evidence" value="ECO:0007669"/>
    <property type="project" value="GOC"/>
</dbReference>
<evidence type="ECO:0000259" key="2">
    <source>
        <dbReference type="Pfam" id="PF00149"/>
    </source>
</evidence>
<sequence length="254" mass="28875">MSFLYLILVPITLVLLTYMFLEGRMNRLIPLELKISGLPDPFDGKTIFFISDIHRRLISEQWLDSFEQKADYIVIGGDLTERGVSFSRVRENVKRLTERGPVFFVWGNHDWDAGPDQVARILEEFQVTILNNSTHVLEENNSFLNLSGVNDSTRHYDDLAKTLASRRLFAPTILLSHNPDIQKKLNRSMDIDYVISGHTHSGQINVFGYTLKEKAGVKRHGFGTLIISSGYGTTKLPLRLGAKPDALMLRLTKK</sequence>
<dbReference type="InterPro" id="IPR004843">
    <property type="entry name" value="Calcineurin-like_PHP"/>
</dbReference>
<dbReference type="Gene3D" id="3.60.21.10">
    <property type="match status" value="1"/>
</dbReference>
<dbReference type="STRING" id="1395513.P343_10605"/>
<organism evidence="3 4">
    <name type="scientific">Sporolactobacillus laevolacticus DSM 442</name>
    <dbReference type="NCBI Taxonomy" id="1395513"/>
    <lineage>
        <taxon>Bacteria</taxon>
        <taxon>Bacillati</taxon>
        <taxon>Bacillota</taxon>
        <taxon>Bacilli</taxon>
        <taxon>Bacillales</taxon>
        <taxon>Sporolactobacillaceae</taxon>
        <taxon>Sporolactobacillus</taxon>
    </lineage>
</organism>
<evidence type="ECO:0000313" key="3">
    <source>
        <dbReference type="EMBL" id="EST11702.1"/>
    </source>
</evidence>
<protein>
    <submittedName>
        <fullName evidence="3">Metallophosphoesterase</fullName>
    </submittedName>
</protein>